<organism evidence="2 3">
    <name type="scientific">Rotaria magnacalcarata</name>
    <dbReference type="NCBI Taxonomy" id="392030"/>
    <lineage>
        <taxon>Eukaryota</taxon>
        <taxon>Metazoa</taxon>
        <taxon>Spiralia</taxon>
        <taxon>Gnathifera</taxon>
        <taxon>Rotifera</taxon>
        <taxon>Eurotatoria</taxon>
        <taxon>Bdelloidea</taxon>
        <taxon>Philodinida</taxon>
        <taxon>Philodinidae</taxon>
        <taxon>Rotaria</taxon>
    </lineage>
</organism>
<gene>
    <name evidence="2" type="ORF">GIL414_LOCUS27608</name>
</gene>
<accession>A0A8S2UNH6</accession>
<protein>
    <submittedName>
        <fullName evidence="2">Uncharacterized protein</fullName>
    </submittedName>
</protein>
<comment type="caution">
    <text evidence="2">The sequence shown here is derived from an EMBL/GenBank/DDBJ whole genome shotgun (WGS) entry which is preliminary data.</text>
</comment>
<evidence type="ECO:0000313" key="2">
    <source>
        <dbReference type="EMBL" id="CAF4342555.1"/>
    </source>
</evidence>
<feature type="region of interest" description="Disordered" evidence="1">
    <location>
        <begin position="1"/>
        <end position="36"/>
    </location>
</feature>
<dbReference type="AlphaFoldDB" id="A0A8S2UNH6"/>
<sequence length="76" mass="8644">NTPIVVQKSNNDREENPLPTVENPLFHQLPPRKPPRTFQQEQRFNYASKIIDQKVPSSSSSSSSTRDSPTFDLGNF</sequence>
<evidence type="ECO:0000256" key="1">
    <source>
        <dbReference type="SAM" id="MobiDB-lite"/>
    </source>
</evidence>
<feature type="region of interest" description="Disordered" evidence="1">
    <location>
        <begin position="48"/>
        <end position="76"/>
    </location>
</feature>
<proteinExistence type="predicted"/>
<feature type="non-terminal residue" evidence="2">
    <location>
        <position position="1"/>
    </location>
</feature>
<dbReference type="Proteomes" id="UP000681720">
    <property type="component" value="Unassembled WGS sequence"/>
</dbReference>
<name>A0A8S2UNH6_9BILA</name>
<dbReference type="EMBL" id="CAJOBJ010044339">
    <property type="protein sequence ID" value="CAF4342555.1"/>
    <property type="molecule type" value="Genomic_DNA"/>
</dbReference>
<evidence type="ECO:0000313" key="3">
    <source>
        <dbReference type="Proteomes" id="UP000681720"/>
    </source>
</evidence>
<reference evidence="2" key="1">
    <citation type="submission" date="2021-02" db="EMBL/GenBank/DDBJ databases">
        <authorList>
            <person name="Nowell W R."/>
        </authorList>
    </citation>
    <scope>NUCLEOTIDE SEQUENCE</scope>
</reference>